<dbReference type="Proteomes" id="UP000016627">
    <property type="component" value="Unassembled WGS sequence"/>
</dbReference>
<accession>U2EMQ5</accession>
<reference evidence="1 2" key="1">
    <citation type="journal article" date="2013" name="BMC Genomics">
        <title>Comparative genomics of Campylobacter concisus isolates reveals genetic diversity and provides insights into disease association.</title>
        <authorList>
            <person name="Deshpande N.P."/>
            <person name="Kaakoush N.O."/>
            <person name="Wilkins M.R."/>
            <person name="Mitchell H.M."/>
        </authorList>
    </citation>
    <scope>NUCLEOTIDE SEQUENCE [LARGE SCALE GENOMIC DNA]</scope>
    <source>
        <strain evidence="1 2">ATCC 51562</strain>
    </source>
</reference>
<dbReference type="PATRIC" id="fig|1242969.3.peg.1697"/>
<evidence type="ECO:0000313" key="1">
    <source>
        <dbReference type="EMBL" id="ERJ25276.1"/>
    </source>
</evidence>
<protein>
    <submittedName>
        <fullName evidence="1">Uncharacterized protein</fullName>
    </submittedName>
</protein>
<gene>
    <name evidence="1" type="ORF">ATCC51562_859</name>
</gene>
<name>U2EMQ5_9BACT</name>
<proteinExistence type="predicted"/>
<dbReference type="EMBL" id="ANNI01000009">
    <property type="protein sequence ID" value="ERJ25276.1"/>
    <property type="molecule type" value="Genomic_DNA"/>
</dbReference>
<comment type="caution">
    <text evidence="1">The sequence shown here is derived from an EMBL/GenBank/DDBJ whole genome shotgun (WGS) entry which is preliminary data.</text>
</comment>
<sequence length="47" mass="5236">MSQAHLCDQSLTLCKITKVKSMLAIKSKILPLVTKKTKSSYLLNLTD</sequence>
<organism evidence="1 2">
    <name type="scientific">Campylobacter concisus ATCC 51562</name>
    <dbReference type="NCBI Taxonomy" id="1242969"/>
    <lineage>
        <taxon>Bacteria</taxon>
        <taxon>Pseudomonadati</taxon>
        <taxon>Campylobacterota</taxon>
        <taxon>Epsilonproteobacteria</taxon>
        <taxon>Campylobacterales</taxon>
        <taxon>Campylobacteraceae</taxon>
        <taxon>Campylobacter</taxon>
    </lineage>
</organism>
<evidence type="ECO:0000313" key="2">
    <source>
        <dbReference type="Proteomes" id="UP000016627"/>
    </source>
</evidence>
<dbReference type="AlphaFoldDB" id="U2EMQ5"/>